<gene>
    <name evidence="2" type="ORF">FRACYDRAFT_234461</name>
</gene>
<dbReference type="EMBL" id="KV784354">
    <property type="protein sequence ID" value="OEU20829.1"/>
    <property type="molecule type" value="Genomic_DNA"/>
</dbReference>
<keyword evidence="1" id="KW-0732">Signal</keyword>
<dbReference type="InParanoid" id="A0A1E7FRP3"/>
<dbReference type="AlphaFoldDB" id="A0A1E7FRP3"/>
<dbReference type="KEGG" id="fcy:FRACYDRAFT_234461"/>
<sequence length="277" mass="31044">MIRRQVLLLSAIYVSLYMPPNVKSFQVPSSSRQNSSSLVVPMSTASSSSSSSNSAAASSSSYLVIPKERDDHYNGNIAQYLVDLHDNQATFNFCGGMMFQLVLSNKLRNHLEGVSSATTDEQNQQPFVFDKSHPRMNQIPNYNKSSNVDNINTFHGREIRQVPNASGGMNFVLQLSYADNDDPEGWTKDEINRYDGWGHDSNREWRKGNQLIDEGYTNFRTRYGSDAFALHHRFYFHYDNAGRFWLSAEDGCEGFAAPTPGGPADSIVNRITSLMGL</sequence>
<proteinExistence type="predicted"/>
<dbReference type="OrthoDB" id="10266294at2759"/>
<evidence type="ECO:0000256" key="1">
    <source>
        <dbReference type="SAM" id="SignalP"/>
    </source>
</evidence>
<organism evidence="2 3">
    <name type="scientific">Fragilariopsis cylindrus CCMP1102</name>
    <dbReference type="NCBI Taxonomy" id="635003"/>
    <lineage>
        <taxon>Eukaryota</taxon>
        <taxon>Sar</taxon>
        <taxon>Stramenopiles</taxon>
        <taxon>Ochrophyta</taxon>
        <taxon>Bacillariophyta</taxon>
        <taxon>Bacillariophyceae</taxon>
        <taxon>Bacillariophycidae</taxon>
        <taxon>Bacillariales</taxon>
        <taxon>Bacillariaceae</taxon>
        <taxon>Fragilariopsis</taxon>
    </lineage>
</organism>
<keyword evidence="3" id="KW-1185">Reference proteome</keyword>
<evidence type="ECO:0000313" key="2">
    <source>
        <dbReference type="EMBL" id="OEU20829.1"/>
    </source>
</evidence>
<feature type="chain" id="PRO_5009193523" evidence="1">
    <location>
        <begin position="25"/>
        <end position="277"/>
    </location>
</feature>
<accession>A0A1E7FRP3</accession>
<dbReference type="Proteomes" id="UP000095751">
    <property type="component" value="Unassembled WGS sequence"/>
</dbReference>
<protein>
    <submittedName>
        <fullName evidence="2">Uncharacterized protein</fullName>
    </submittedName>
</protein>
<name>A0A1E7FRP3_9STRA</name>
<evidence type="ECO:0000313" key="3">
    <source>
        <dbReference type="Proteomes" id="UP000095751"/>
    </source>
</evidence>
<feature type="signal peptide" evidence="1">
    <location>
        <begin position="1"/>
        <end position="24"/>
    </location>
</feature>
<reference evidence="2 3" key="1">
    <citation type="submission" date="2016-09" db="EMBL/GenBank/DDBJ databases">
        <title>Extensive genetic diversity and differential bi-allelic expression allows diatom success in the polar Southern Ocean.</title>
        <authorList>
            <consortium name="DOE Joint Genome Institute"/>
            <person name="Mock T."/>
            <person name="Otillar R.P."/>
            <person name="Strauss J."/>
            <person name="Dupont C."/>
            <person name="Frickenhaus S."/>
            <person name="Maumus F."/>
            <person name="Mcmullan M."/>
            <person name="Sanges R."/>
            <person name="Schmutz J."/>
            <person name="Toseland A."/>
            <person name="Valas R."/>
            <person name="Veluchamy A."/>
            <person name="Ward B.J."/>
            <person name="Allen A."/>
            <person name="Barry K."/>
            <person name="Falciatore A."/>
            <person name="Ferrante M."/>
            <person name="Fortunato A.E."/>
            <person name="Gloeckner G."/>
            <person name="Gruber A."/>
            <person name="Hipkin R."/>
            <person name="Janech M."/>
            <person name="Kroth P."/>
            <person name="Leese F."/>
            <person name="Lindquist E."/>
            <person name="Lyon B.R."/>
            <person name="Martin J."/>
            <person name="Mayer C."/>
            <person name="Parker M."/>
            <person name="Quesneville H."/>
            <person name="Raymond J."/>
            <person name="Uhlig C."/>
            <person name="Valentin K.U."/>
            <person name="Worden A.Z."/>
            <person name="Armbrust E.V."/>
            <person name="Bowler C."/>
            <person name="Green B."/>
            <person name="Moulton V."/>
            <person name="Van Oosterhout C."/>
            <person name="Grigoriev I."/>
        </authorList>
    </citation>
    <scope>NUCLEOTIDE SEQUENCE [LARGE SCALE GENOMIC DNA]</scope>
    <source>
        <strain evidence="2 3">CCMP1102</strain>
    </source>
</reference>